<dbReference type="InterPro" id="IPR043502">
    <property type="entry name" value="DNA/RNA_pol_sf"/>
</dbReference>
<dbReference type="InterPro" id="IPR041577">
    <property type="entry name" value="RT_RNaseH_2"/>
</dbReference>
<organism evidence="3">
    <name type="scientific">Fagus sylvatica</name>
    <name type="common">Beechnut</name>
    <dbReference type="NCBI Taxonomy" id="28930"/>
    <lineage>
        <taxon>Eukaryota</taxon>
        <taxon>Viridiplantae</taxon>
        <taxon>Streptophyta</taxon>
        <taxon>Embryophyta</taxon>
        <taxon>Tracheophyta</taxon>
        <taxon>Spermatophyta</taxon>
        <taxon>Magnoliopsida</taxon>
        <taxon>eudicotyledons</taxon>
        <taxon>Gunneridae</taxon>
        <taxon>Pentapetalae</taxon>
        <taxon>rosids</taxon>
        <taxon>fabids</taxon>
        <taxon>Fagales</taxon>
        <taxon>Fagaceae</taxon>
        <taxon>Fagus</taxon>
    </lineage>
</organism>
<feature type="compositionally biased region" description="Polar residues" evidence="1">
    <location>
        <begin position="88"/>
        <end position="108"/>
    </location>
</feature>
<dbReference type="Pfam" id="PF00078">
    <property type="entry name" value="RVT_1"/>
    <property type="match status" value="1"/>
</dbReference>
<feature type="compositionally biased region" description="Polar residues" evidence="1">
    <location>
        <begin position="938"/>
        <end position="951"/>
    </location>
</feature>
<dbReference type="Gene3D" id="3.30.70.270">
    <property type="match status" value="1"/>
</dbReference>
<feature type="region of interest" description="Disordered" evidence="1">
    <location>
        <begin position="75"/>
        <end position="130"/>
    </location>
</feature>
<protein>
    <recommendedName>
        <fullName evidence="2">Integrase catalytic domain-containing protein</fullName>
    </recommendedName>
</protein>
<dbReference type="InterPro" id="IPR043128">
    <property type="entry name" value="Rev_trsase/Diguanyl_cyclase"/>
</dbReference>
<feature type="compositionally biased region" description="Low complexity" evidence="1">
    <location>
        <begin position="109"/>
        <end position="125"/>
    </location>
</feature>
<dbReference type="GO" id="GO:0015074">
    <property type="term" value="P:DNA integration"/>
    <property type="evidence" value="ECO:0007669"/>
    <property type="project" value="InterPro"/>
</dbReference>
<sequence>MASGKAHIPKTTTKNVGGSTSSSTSTGPMTRNRSKVMGLPMAQRTVGEASMKNLTKAQPQPKTIISLDTLGAGRRASKSVGDMPLISEDSTARSNSSYSAPNAELNTDSQSGSSPGSPRRATSSAFSEDSSRVIAMPAMMTETAMVDERIVAMERAISKLTKTVEEKDLQIATLMNKLEVHNHGESSNGPIHQRNAFDWYTDLEPESIDNWEQMEREFLNRFYSTRRTGLLYILQGIKSRTFEELATRAHDMELSLASRGEKSLPIIEHRKERKDVKKGDKSSKPMIKESIAVAAEPIRIFAKEKKEDRTRGPSQERERRRLTLKEMEEKTYPFPDSDVPGMLEDLLEKEIIKLPECKRPEEMGRTNDPKYCKYHRVVSHTMEKCFVLKDLILRLAKEGKILLDLDEAVRSNHATFTFGLPSPTKTQSPLMFTPGASCKRIQFGTLEPICLPCLEPQEDADIEDKPSSEGEGRVMDNLKTQHKGVRIEDVLQEDSHSLITLREFFPKGYFAEDLVTTAYMTSCHEVDERDGFVQGEEEVHLGEAKLIEKDENEIYAAEEVFAQCANCHGKIMFTDEDLLLDSKPHNQPLFVFDYIHEEKVNRILIDDGSAVNIMSKVTIKHLGISTEEFSKSRLVIQGFNLEGRPWLHEDGIVPSTLHQCFKYSDGKQVKKVIADLQPFTEAESHFADAKFYLNCDMVNDTLPEDSKRTREKGKGHDEISREDSRLSVVAVPKSHIASKEASPILRYVLLSKRKEGQTPFELVAEAKVRPNEPTQEKDIVILKSNLTLPLPKLDKVDLDQTSTKRLLAKSGYDFNNPSQLGQLYSDCIKDKSQGLNPTQSKLRQQGYAIETPKIWLGYSSQEPVRISAKGKNERRTALHISFEVAEEESQAEPTPRSSVFDRLTSPTPRESVFNRLNVSIPTKEKTSHVRRSAFNKLKSPSTSKVASQSKVEQGDTWKKDESEICSLVPSRMKRELAVEQVDQEEEENETVILPAYHVTVETDSESSSSDDEPDEAPHAIEAVGQATMDELKELNLGTADEPRPIFISALLTPAEEKEYLELLTEYKDVFAWTYKEMLGLDPRVAVHRLAIKQEARPVKQAQRRFRPELLPQIEAEVNKLEACPKDDFPLPNTELMVDSTIGHEALSFMDGSSGYNQIRMAPEDEELTAFRTPKGIYCYKVMPFGLKNAGATYQRAMQKIFDDILHKIVQCYVDDLVNLRELRSLQGHLAYIRRFISNLAGRCQLFSRLMKKDANFEWDEACKNAFESIKKYLLNPPVLGVPIPGKPLILYIAAQEQSLGALLAQKNEAEKEKALYYLSQKLTGAELKYSPIEKMCLALFFSIHKLRHYMQAHTIHLVAKVDPVKYILSRPVISGRLAKWSVAFQEFEIAYVPQKAFKGQALANFLANHPIPADWELSDDFPDEDVLYMEILPPWMMFFDRAAHREESGAGVIFLSPQKHMIPFAFRLNEPCSNNVAEYQALIAGLQMALDMKISYLKVYGNSKLVINQLLTHYEVRNEGLVPYFRLATRLVEEFDGISLEHIPRSENKIADASCQLGHYASIVRRRKGECASLQSLGTHRGIYKTEVRRRAPRFIYYKDTLYRRSFDGLFLRCLGKGETDQAMEEAHSGVCGAHQFGPKLYHRIKRMGYYWPTIVKDCMDYAKRCEACQLHANYIHQPPEPLHPTVASWPFDAWGLDVVGPLPKSSAGHLYILAATDYFSKWVEVISLKEVKKENVVNFIRTHLIYRYGVPRYIMTDNGKPFYNSLVDQLCEKFGFKQYKSSMYNAPANGLAEAFNKTLCNLLKKVVERSKKDWHERIGEALWAYRTTYRTPTQATPYSLVYGVEAVLPLERQIPSLRIAIQEGLTNEENAQLRLEELEALDD</sequence>
<dbReference type="Pfam" id="PF13456">
    <property type="entry name" value="RVT_3"/>
    <property type="match status" value="1"/>
</dbReference>
<dbReference type="SUPFAM" id="SSF56672">
    <property type="entry name" value="DNA/RNA polymerases"/>
    <property type="match status" value="1"/>
</dbReference>
<dbReference type="InterPro" id="IPR012337">
    <property type="entry name" value="RNaseH-like_sf"/>
</dbReference>
<dbReference type="InterPro" id="IPR036397">
    <property type="entry name" value="RNaseH_sf"/>
</dbReference>
<feature type="region of interest" description="Disordered" evidence="1">
    <location>
        <begin position="885"/>
        <end position="906"/>
    </location>
</feature>
<dbReference type="PROSITE" id="PS50994">
    <property type="entry name" value="INTEGRASE"/>
    <property type="match status" value="1"/>
</dbReference>
<dbReference type="InterPro" id="IPR002156">
    <property type="entry name" value="RNaseH_domain"/>
</dbReference>
<evidence type="ECO:0000259" key="2">
    <source>
        <dbReference type="PROSITE" id="PS50994"/>
    </source>
</evidence>
<evidence type="ECO:0000256" key="1">
    <source>
        <dbReference type="SAM" id="MobiDB-lite"/>
    </source>
</evidence>
<dbReference type="GO" id="GO:0004523">
    <property type="term" value="F:RNA-DNA hybrid ribonuclease activity"/>
    <property type="evidence" value="ECO:0007669"/>
    <property type="project" value="InterPro"/>
</dbReference>
<dbReference type="Gene3D" id="3.30.420.10">
    <property type="entry name" value="Ribonuclease H-like superfamily/Ribonuclease H"/>
    <property type="match status" value="2"/>
</dbReference>
<dbReference type="InterPro" id="IPR041588">
    <property type="entry name" value="Integrase_H2C2"/>
</dbReference>
<feature type="compositionally biased region" description="Low complexity" evidence="1">
    <location>
        <begin position="17"/>
        <end position="27"/>
    </location>
</feature>
<name>A0A2N9GSH6_FAGSY</name>
<accession>A0A2N9GSH6</accession>
<dbReference type="PANTHER" id="PTHR48475">
    <property type="entry name" value="RIBONUCLEASE H"/>
    <property type="match status" value="1"/>
</dbReference>
<dbReference type="Pfam" id="PF00665">
    <property type="entry name" value="rve"/>
    <property type="match status" value="1"/>
</dbReference>
<dbReference type="CDD" id="cd01647">
    <property type="entry name" value="RT_LTR"/>
    <property type="match status" value="1"/>
</dbReference>
<dbReference type="SUPFAM" id="SSF53098">
    <property type="entry name" value="Ribonuclease H-like"/>
    <property type="match status" value="2"/>
</dbReference>
<dbReference type="CDD" id="cd09279">
    <property type="entry name" value="RNase_HI_like"/>
    <property type="match status" value="1"/>
</dbReference>
<evidence type="ECO:0000313" key="3">
    <source>
        <dbReference type="EMBL" id="SPD02234.1"/>
    </source>
</evidence>
<dbReference type="InterPro" id="IPR001584">
    <property type="entry name" value="Integrase_cat-core"/>
</dbReference>
<dbReference type="Pfam" id="PF17919">
    <property type="entry name" value="RT_RNaseH_2"/>
    <property type="match status" value="1"/>
</dbReference>
<gene>
    <name evidence="3" type="ORF">FSB_LOCUS30116</name>
</gene>
<dbReference type="EMBL" id="OIVN01002279">
    <property type="protein sequence ID" value="SPD02234.1"/>
    <property type="molecule type" value="Genomic_DNA"/>
</dbReference>
<dbReference type="GO" id="GO:0003676">
    <property type="term" value="F:nucleic acid binding"/>
    <property type="evidence" value="ECO:0007669"/>
    <property type="project" value="InterPro"/>
</dbReference>
<feature type="region of interest" description="Disordered" evidence="1">
    <location>
        <begin position="1"/>
        <end position="46"/>
    </location>
</feature>
<reference evidence="3" key="1">
    <citation type="submission" date="2018-02" db="EMBL/GenBank/DDBJ databases">
        <authorList>
            <person name="Cohen D.B."/>
            <person name="Kent A.D."/>
        </authorList>
    </citation>
    <scope>NUCLEOTIDE SEQUENCE</scope>
</reference>
<dbReference type="InterPro" id="IPR000477">
    <property type="entry name" value="RT_dom"/>
</dbReference>
<dbReference type="PANTHER" id="PTHR48475:SF1">
    <property type="entry name" value="RNASE H TYPE-1 DOMAIN-CONTAINING PROTEIN"/>
    <property type="match status" value="1"/>
</dbReference>
<dbReference type="Gene3D" id="1.10.340.70">
    <property type="match status" value="1"/>
</dbReference>
<feature type="region of interest" description="Disordered" evidence="1">
    <location>
        <begin position="938"/>
        <end position="957"/>
    </location>
</feature>
<dbReference type="Gene3D" id="3.10.10.10">
    <property type="entry name" value="HIV Type 1 Reverse Transcriptase, subunit A, domain 1"/>
    <property type="match status" value="1"/>
</dbReference>
<feature type="domain" description="Integrase catalytic" evidence="2">
    <location>
        <begin position="1687"/>
        <end position="1846"/>
    </location>
</feature>
<dbReference type="Pfam" id="PF17921">
    <property type="entry name" value="Integrase_H2C2"/>
    <property type="match status" value="1"/>
</dbReference>
<proteinExistence type="predicted"/>